<proteinExistence type="predicted"/>
<dbReference type="Proteomes" id="UP000280368">
    <property type="component" value="Unassembled WGS sequence"/>
</dbReference>
<evidence type="ECO:0000313" key="2">
    <source>
        <dbReference type="Proteomes" id="UP000280368"/>
    </source>
</evidence>
<dbReference type="EMBL" id="REFH01000010">
    <property type="protein sequence ID" value="RMA75045.1"/>
    <property type="molecule type" value="Genomic_DNA"/>
</dbReference>
<keyword evidence="2" id="KW-1185">Reference proteome</keyword>
<evidence type="ECO:0008006" key="3">
    <source>
        <dbReference type="Google" id="ProtNLM"/>
    </source>
</evidence>
<dbReference type="AlphaFoldDB" id="A0A3L9ZXB4"/>
<dbReference type="RefSeq" id="WP_121925989.1">
    <property type="nucleotide sequence ID" value="NZ_CBCSGA010000007.1"/>
</dbReference>
<gene>
    <name evidence="1" type="ORF">BC961_2394</name>
</gene>
<name>A0A3L9ZXB4_9FLAO</name>
<dbReference type="OrthoDB" id="1446962at2"/>
<protein>
    <recommendedName>
        <fullName evidence="3">HEPN domain-containing protein</fullName>
    </recommendedName>
</protein>
<accession>A0A3L9ZXB4</accession>
<dbReference type="Gene3D" id="1.20.120.330">
    <property type="entry name" value="Nucleotidyltransferases domain 2"/>
    <property type="match status" value="1"/>
</dbReference>
<organism evidence="1 2">
    <name type="scientific">Flavobacterium weaverense</name>
    <dbReference type="NCBI Taxonomy" id="271156"/>
    <lineage>
        <taxon>Bacteria</taxon>
        <taxon>Pseudomonadati</taxon>
        <taxon>Bacteroidota</taxon>
        <taxon>Flavobacteriia</taxon>
        <taxon>Flavobacteriales</taxon>
        <taxon>Flavobacteriaceae</taxon>
        <taxon>Flavobacterium</taxon>
    </lineage>
</organism>
<evidence type="ECO:0000313" key="1">
    <source>
        <dbReference type="EMBL" id="RMA75045.1"/>
    </source>
</evidence>
<comment type="caution">
    <text evidence="1">The sequence shown here is derived from an EMBL/GenBank/DDBJ whole genome shotgun (WGS) entry which is preliminary data.</text>
</comment>
<reference evidence="1 2" key="1">
    <citation type="submission" date="2018-10" db="EMBL/GenBank/DDBJ databases">
        <title>Genomic Encyclopedia of Archaeal and Bacterial Type Strains, Phase II (KMG-II): from individual species to whole genera.</title>
        <authorList>
            <person name="Goeker M."/>
        </authorList>
    </citation>
    <scope>NUCLEOTIDE SEQUENCE [LARGE SCALE GENOMIC DNA]</scope>
    <source>
        <strain evidence="1 2">DSM 19727</strain>
    </source>
</reference>
<sequence>MYHNILTQKDYPNYSQLKKMTKLLIKLIETEAIYFSRHLEEKINIGIITVLVSENNPHNWEDIYEYGSKFFKAYPEFSFRVFNADWVKESLRGGNIFFIMHCSEHELVYSIDESSSVVVLKKINAKRLIKEAKDTFRFDFKESVVIGRDRNFHLRCENYTMAAYNIHHEMRSIFVFATWFLTGEWIGEHSLVKLQKDLSKFSSTVGKTFDPNKEEEWFVLEQLENARASIQFNAEIEPISKKTVEVAFAKVDWAEKEVRRLFEERIKITKQKIKDHGSK</sequence>